<organism evidence="2 3">
    <name type="scientific">Actinoplanes auranticolor</name>
    <dbReference type="NCBI Taxonomy" id="47988"/>
    <lineage>
        <taxon>Bacteria</taxon>
        <taxon>Bacillati</taxon>
        <taxon>Actinomycetota</taxon>
        <taxon>Actinomycetes</taxon>
        <taxon>Micromonosporales</taxon>
        <taxon>Micromonosporaceae</taxon>
        <taxon>Actinoplanes</taxon>
    </lineage>
</organism>
<feature type="region of interest" description="Disordered" evidence="1">
    <location>
        <begin position="23"/>
        <end position="46"/>
    </location>
</feature>
<accession>A0A919SUJ6</accession>
<keyword evidence="3" id="KW-1185">Reference proteome</keyword>
<reference evidence="2" key="1">
    <citation type="submission" date="2021-03" db="EMBL/GenBank/DDBJ databases">
        <title>Whole genome shotgun sequence of Actinoplanes auranticolor NBRC 12245.</title>
        <authorList>
            <person name="Komaki H."/>
            <person name="Tamura T."/>
        </authorList>
    </citation>
    <scope>NUCLEOTIDE SEQUENCE</scope>
    <source>
        <strain evidence="2">NBRC 12245</strain>
    </source>
</reference>
<dbReference type="Proteomes" id="UP000681340">
    <property type="component" value="Unassembled WGS sequence"/>
</dbReference>
<dbReference type="EMBL" id="BOQL01000076">
    <property type="protein sequence ID" value="GIM78620.1"/>
    <property type="molecule type" value="Genomic_DNA"/>
</dbReference>
<comment type="caution">
    <text evidence="2">The sequence shown here is derived from an EMBL/GenBank/DDBJ whole genome shotgun (WGS) entry which is preliminary data.</text>
</comment>
<protein>
    <submittedName>
        <fullName evidence="2">Uncharacterized protein</fullName>
    </submittedName>
</protein>
<feature type="compositionally biased region" description="Basic and acidic residues" evidence="1">
    <location>
        <begin position="24"/>
        <end position="39"/>
    </location>
</feature>
<evidence type="ECO:0000256" key="1">
    <source>
        <dbReference type="SAM" id="MobiDB-lite"/>
    </source>
</evidence>
<dbReference type="RefSeq" id="WP_212993981.1">
    <property type="nucleotide sequence ID" value="NZ_BAABEA010000055.1"/>
</dbReference>
<evidence type="ECO:0000313" key="3">
    <source>
        <dbReference type="Proteomes" id="UP000681340"/>
    </source>
</evidence>
<name>A0A919SUJ6_9ACTN</name>
<dbReference type="AlphaFoldDB" id="A0A919SUJ6"/>
<gene>
    <name evidence="2" type="ORF">Aau02nite_81760</name>
</gene>
<sequence length="46" mass="4866">MTAAKSFTPPPASLPPVSLAQRLAAREKARRDLHAEAAKRLAARAA</sequence>
<proteinExistence type="predicted"/>
<evidence type="ECO:0000313" key="2">
    <source>
        <dbReference type="EMBL" id="GIM78620.1"/>
    </source>
</evidence>